<proteinExistence type="predicted"/>
<dbReference type="STRING" id="8022.A0A060WZN7"/>
<accession>A0A060WZN7</accession>
<evidence type="ECO:0000256" key="1">
    <source>
        <dbReference type="ARBA" id="ARBA00022729"/>
    </source>
</evidence>
<dbReference type="EMBL" id="FR904698">
    <property type="protein sequence ID" value="CDQ70070.1"/>
    <property type="molecule type" value="Genomic_DNA"/>
</dbReference>
<dbReference type="Pfam" id="PF13778">
    <property type="entry name" value="DUF4174"/>
    <property type="match status" value="1"/>
</dbReference>
<evidence type="ECO:0000313" key="3">
    <source>
        <dbReference type="EMBL" id="CDQ70070.1"/>
    </source>
</evidence>
<reference evidence="3" key="1">
    <citation type="journal article" date="2014" name="Nat. Commun.">
        <title>The rainbow trout genome provides novel insights into evolution after whole-genome duplication in vertebrates.</title>
        <authorList>
            <person name="Berthelot C."/>
            <person name="Brunet F."/>
            <person name="Chalopin D."/>
            <person name="Juanchich A."/>
            <person name="Bernard M."/>
            <person name="Noel B."/>
            <person name="Bento P."/>
            <person name="Da Silva C."/>
            <person name="Labadie K."/>
            <person name="Alberti A."/>
            <person name="Aury J.M."/>
            <person name="Louis A."/>
            <person name="Dehais P."/>
            <person name="Bardou P."/>
            <person name="Montfort J."/>
            <person name="Klopp C."/>
            <person name="Cabau C."/>
            <person name="Gaspin C."/>
            <person name="Thorgaard G.H."/>
            <person name="Boussaha M."/>
            <person name="Quillet E."/>
            <person name="Guyomard R."/>
            <person name="Galiana D."/>
            <person name="Bobe J."/>
            <person name="Volff J.N."/>
            <person name="Genet C."/>
            <person name="Wincker P."/>
            <person name="Jaillon O."/>
            <person name="Roest Crollius H."/>
            <person name="Guiguen Y."/>
        </authorList>
    </citation>
    <scope>NUCLEOTIDE SEQUENCE [LARGE SCALE GENOMIC DNA]</scope>
</reference>
<gene>
    <name evidence="3" type="ORF">GSONMT00040384001</name>
</gene>
<dbReference type="Proteomes" id="UP000193380">
    <property type="component" value="Unassembled WGS sequence"/>
</dbReference>
<dbReference type="InterPro" id="IPR025232">
    <property type="entry name" value="DUF4174"/>
</dbReference>
<organism evidence="3 4">
    <name type="scientific">Oncorhynchus mykiss</name>
    <name type="common">Rainbow trout</name>
    <name type="synonym">Salmo gairdneri</name>
    <dbReference type="NCBI Taxonomy" id="8022"/>
    <lineage>
        <taxon>Eukaryota</taxon>
        <taxon>Metazoa</taxon>
        <taxon>Chordata</taxon>
        <taxon>Craniata</taxon>
        <taxon>Vertebrata</taxon>
        <taxon>Euteleostomi</taxon>
        <taxon>Actinopterygii</taxon>
        <taxon>Neopterygii</taxon>
        <taxon>Teleostei</taxon>
        <taxon>Protacanthopterygii</taxon>
        <taxon>Salmoniformes</taxon>
        <taxon>Salmonidae</taxon>
        <taxon>Salmoninae</taxon>
        <taxon>Oncorhynchus</taxon>
    </lineage>
</organism>
<evidence type="ECO:0000259" key="2">
    <source>
        <dbReference type="Pfam" id="PF13778"/>
    </source>
</evidence>
<dbReference type="PaxDb" id="8022-A0A060WZN7"/>
<name>A0A060WZN7_ONCMY</name>
<feature type="domain" description="DUF4174" evidence="2">
    <location>
        <begin position="14"/>
        <end position="129"/>
    </location>
</feature>
<dbReference type="AlphaFoldDB" id="A0A060WZN7"/>
<reference evidence="3" key="2">
    <citation type="submission" date="2014-03" db="EMBL/GenBank/DDBJ databases">
        <authorList>
            <person name="Genoscope - CEA"/>
        </authorList>
    </citation>
    <scope>NUCLEOTIDE SEQUENCE</scope>
</reference>
<protein>
    <recommendedName>
        <fullName evidence="2">DUF4174 domain-containing protein</fullName>
    </recommendedName>
</protein>
<evidence type="ECO:0000313" key="4">
    <source>
        <dbReference type="Proteomes" id="UP000193380"/>
    </source>
</evidence>
<keyword evidence="1" id="KW-0732">Signal</keyword>
<sequence>MEFKTDVDTASGLLDRFYEKRRLLIVSAPNIAHGDYKLQNLMVQKADCGLDIRGVTVIELLRSPPREVGHIKGRHLDIEGLRQALQISRSYFNMVLLDKDGLDHERFLTPTTSDELFSYIDNNLLDEEEQRRLELDL</sequence>